<proteinExistence type="predicted"/>
<feature type="compositionally biased region" description="Basic and acidic residues" evidence="1">
    <location>
        <begin position="33"/>
        <end position="45"/>
    </location>
</feature>
<organism evidence="2">
    <name type="scientific">Anopheles sinensis</name>
    <name type="common">Mosquito</name>
    <dbReference type="NCBI Taxonomy" id="74873"/>
    <lineage>
        <taxon>Eukaryota</taxon>
        <taxon>Metazoa</taxon>
        <taxon>Ecdysozoa</taxon>
        <taxon>Arthropoda</taxon>
        <taxon>Hexapoda</taxon>
        <taxon>Insecta</taxon>
        <taxon>Pterygota</taxon>
        <taxon>Neoptera</taxon>
        <taxon>Endopterygota</taxon>
        <taxon>Diptera</taxon>
        <taxon>Nematocera</taxon>
        <taxon>Culicoidea</taxon>
        <taxon>Culicidae</taxon>
        <taxon>Anophelinae</taxon>
        <taxon>Anopheles</taxon>
    </lineage>
</organism>
<feature type="region of interest" description="Disordered" evidence="1">
    <location>
        <begin position="17"/>
        <end position="59"/>
    </location>
</feature>
<protein>
    <submittedName>
        <fullName evidence="2 3">Uncharacterized protein</fullName>
    </submittedName>
</protein>
<dbReference type="VEuPathDB" id="VectorBase:ASIC016041"/>
<gene>
    <name evidence="2" type="ORF">ZHAS_00016041</name>
</gene>
<dbReference type="EMBL" id="KE525337">
    <property type="protein sequence ID" value="KFB48070.1"/>
    <property type="molecule type" value="Genomic_DNA"/>
</dbReference>
<evidence type="ECO:0000256" key="1">
    <source>
        <dbReference type="SAM" id="MobiDB-lite"/>
    </source>
</evidence>
<dbReference type="EMBL" id="ATLV01022898">
    <property type="status" value="NOT_ANNOTATED_CDS"/>
    <property type="molecule type" value="Genomic_DNA"/>
</dbReference>
<dbReference type="Proteomes" id="UP000030765">
    <property type="component" value="Unassembled WGS sequence"/>
</dbReference>
<keyword evidence="4" id="KW-1185">Reference proteome</keyword>
<reference evidence="3" key="2">
    <citation type="submission" date="2020-05" db="UniProtKB">
        <authorList>
            <consortium name="EnsemblMetazoa"/>
        </authorList>
    </citation>
    <scope>IDENTIFICATION</scope>
</reference>
<evidence type="ECO:0000313" key="3">
    <source>
        <dbReference type="EnsemblMetazoa" id="ASIC016041-PA"/>
    </source>
</evidence>
<feature type="compositionally biased region" description="Polar residues" evidence="1">
    <location>
        <begin position="48"/>
        <end position="59"/>
    </location>
</feature>
<evidence type="ECO:0000313" key="2">
    <source>
        <dbReference type="EMBL" id="KFB48070.1"/>
    </source>
</evidence>
<accession>A0A084WCX6</accession>
<evidence type="ECO:0000313" key="4">
    <source>
        <dbReference type="Proteomes" id="UP000030765"/>
    </source>
</evidence>
<dbReference type="EnsemblMetazoa" id="ASIC016041-RA">
    <property type="protein sequence ID" value="ASIC016041-PA"/>
    <property type="gene ID" value="ASIC016041"/>
</dbReference>
<dbReference type="AlphaFoldDB" id="A0A084WCX6"/>
<name>A0A084WCX6_ANOSI</name>
<sequence>MPFSCPCRVPEKCVARRRNDTNGKGATDNVPVQREDDIGKIETRRHNQMITKQNLMTWR</sequence>
<reference evidence="2 4" key="1">
    <citation type="journal article" date="2014" name="BMC Genomics">
        <title>Genome sequence of Anopheles sinensis provides insight into genetics basis of mosquito competence for malaria parasites.</title>
        <authorList>
            <person name="Zhou D."/>
            <person name="Zhang D."/>
            <person name="Ding G."/>
            <person name="Shi L."/>
            <person name="Hou Q."/>
            <person name="Ye Y."/>
            <person name="Xu Y."/>
            <person name="Zhou H."/>
            <person name="Xiong C."/>
            <person name="Li S."/>
            <person name="Yu J."/>
            <person name="Hong S."/>
            <person name="Yu X."/>
            <person name="Zou P."/>
            <person name="Chen C."/>
            <person name="Chang X."/>
            <person name="Wang W."/>
            <person name="Lv Y."/>
            <person name="Sun Y."/>
            <person name="Ma L."/>
            <person name="Shen B."/>
            <person name="Zhu C."/>
        </authorList>
    </citation>
    <scope>NUCLEOTIDE SEQUENCE [LARGE SCALE GENOMIC DNA]</scope>
</reference>